<dbReference type="InterPro" id="IPR044666">
    <property type="entry name" value="Cyclophilin_A-like"/>
</dbReference>
<dbReference type="PANTHER" id="PTHR45625">
    <property type="entry name" value="PEPTIDYL-PROLYL CIS-TRANS ISOMERASE-RELATED"/>
    <property type="match status" value="1"/>
</dbReference>
<reference evidence="3 4" key="1">
    <citation type="submission" date="2018-11" db="EMBL/GenBank/DDBJ databases">
        <title>Genomes From Bacteria Associated with the Canine Oral Cavity: a Test Case for Automated Genome-Based Taxonomic Assignment.</title>
        <authorList>
            <person name="Coil D.A."/>
            <person name="Jospin G."/>
            <person name="Darling A.E."/>
            <person name="Wallis C."/>
            <person name="Davis I.J."/>
            <person name="Harris S."/>
            <person name="Eisen J.A."/>
            <person name="Holcombe L.J."/>
            <person name="O'Flynn C."/>
        </authorList>
    </citation>
    <scope>NUCLEOTIDE SEQUENCE [LARGE SCALE GENOMIC DNA]</scope>
    <source>
        <strain evidence="3 4">OH2822_COT-296</strain>
    </source>
</reference>
<dbReference type="CDD" id="cd00317">
    <property type="entry name" value="cyclophilin"/>
    <property type="match status" value="1"/>
</dbReference>
<dbReference type="PROSITE" id="PS50072">
    <property type="entry name" value="CSA_PPIASE_2"/>
    <property type="match status" value="1"/>
</dbReference>
<name>A0A3P1WVD8_9ACTN</name>
<evidence type="ECO:0000313" key="3">
    <source>
        <dbReference type="EMBL" id="RRD50572.1"/>
    </source>
</evidence>
<comment type="function">
    <text evidence="1">PPIases accelerate the folding of proteins. It catalyzes the cis-trans isomerization of proline imidic peptide bonds in oligopeptides.</text>
</comment>
<evidence type="ECO:0000256" key="1">
    <source>
        <dbReference type="ARBA" id="ARBA00002388"/>
    </source>
</evidence>
<dbReference type="AlphaFoldDB" id="A0A3P1WVD8"/>
<evidence type="ECO:0000313" key="4">
    <source>
        <dbReference type="Proteomes" id="UP000280935"/>
    </source>
</evidence>
<keyword evidence="3" id="KW-0413">Isomerase</keyword>
<dbReference type="Proteomes" id="UP000280935">
    <property type="component" value="Unassembled WGS sequence"/>
</dbReference>
<dbReference type="SUPFAM" id="SSF50891">
    <property type="entry name" value="Cyclophilin-like"/>
    <property type="match status" value="1"/>
</dbReference>
<dbReference type="OrthoDB" id="5507614at2"/>
<organism evidence="3 4">
    <name type="scientific">Arachnia propionica</name>
    <dbReference type="NCBI Taxonomy" id="1750"/>
    <lineage>
        <taxon>Bacteria</taxon>
        <taxon>Bacillati</taxon>
        <taxon>Actinomycetota</taxon>
        <taxon>Actinomycetes</taxon>
        <taxon>Propionibacteriales</taxon>
        <taxon>Propionibacteriaceae</taxon>
        <taxon>Arachnia</taxon>
    </lineage>
</organism>
<dbReference type="Pfam" id="PF00160">
    <property type="entry name" value="Pro_isomerase"/>
    <property type="match status" value="1"/>
</dbReference>
<dbReference type="Gene3D" id="2.40.100.10">
    <property type="entry name" value="Cyclophilin-like"/>
    <property type="match status" value="1"/>
</dbReference>
<feature type="domain" description="PPIase cyclophilin-type" evidence="2">
    <location>
        <begin position="100"/>
        <end position="259"/>
    </location>
</feature>
<accession>A0A3P1WVD8</accession>
<dbReference type="EMBL" id="RQYT01000005">
    <property type="protein sequence ID" value="RRD50572.1"/>
    <property type="molecule type" value="Genomic_DNA"/>
</dbReference>
<gene>
    <name evidence="3" type="ORF">EII35_04035</name>
</gene>
<protein>
    <submittedName>
        <fullName evidence="3">Peptidylprolyl isomerase</fullName>
    </submittedName>
</protein>
<dbReference type="PANTHER" id="PTHR45625:SF3">
    <property type="entry name" value="PEPTIDYL-PROLYL CIS-TRANS ISOMERASE B-RELATED"/>
    <property type="match status" value="1"/>
</dbReference>
<sequence>MGRVVGGGRASVLSVFVDLKGGRDKVFGMGFCRVVCAVGLTIGLVACSNANDSAKKENDTGTATRASMCSYPPAGEPAKPVDPPSETDVVNSGETRVTLHMAAGEVEITMDRAAAPCTVNSFVSLAQQGWFDGTSCHRLVDHGIFVLQCGDPSATGTGGPGYTIPDELSPRTTDLEKLSDEVVNYPSGTVAMANTGSPDTGGSQFFIVWDDTPLPPSYAVFGTIDDAGLEVVRGIAAQGVDAADRTTPIADASITSVTMD</sequence>
<dbReference type="InterPro" id="IPR029000">
    <property type="entry name" value="Cyclophilin-like_dom_sf"/>
</dbReference>
<dbReference type="InterPro" id="IPR002130">
    <property type="entry name" value="Cyclophilin-type_PPIase_dom"/>
</dbReference>
<comment type="caution">
    <text evidence="3">The sequence shown here is derived from an EMBL/GenBank/DDBJ whole genome shotgun (WGS) entry which is preliminary data.</text>
</comment>
<proteinExistence type="predicted"/>
<dbReference type="GO" id="GO:0003755">
    <property type="term" value="F:peptidyl-prolyl cis-trans isomerase activity"/>
    <property type="evidence" value="ECO:0007669"/>
    <property type="project" value="InterPro"/>
</dbReference>
<evidence type="ECO:0000259" key="2">
    <source>
        <dbReference type="PROSITE" id="PS50072"/>
    </source>
</evidence>